<reference evidence="3 4" key="1">
    <citation type="journal article" date="2013" name="Genome Announc.">
        <title>Draft genome sequence of Serratia sp. strain ATCC 39006, a model bacterium for analysis of the biosynthesis and regulation of prodigiosin, a carbapenem, and gas vesicles.</title>
        <authorList>
            <person name="Fineran P.C."/>
            <person name="Iglesias Cans M.C."/>
            <person name="Ramsay J.P."/>
            <person name="Wilf N.M."/>
            <person name="Cossyleon D."/>
            <person name="McNeil M.B."/>
            <person name="Williamson N.R."/>
            <person name="Monson R.E."/>
            <person name="Becher S.A."/>
            <person name="Stanton J.A."/>
            <person name="Brugger K."/>
            <person name="Brown S.D."/>
            <person name="Salmond G.P."/>
        </authorList>
    </citation>
    <scope>NUCLEOTIDE SEQUENCE [LARGE SCALE GENOMIC DNA]</scope>
    <source>
        <strain evidence="3">ATCC 39006</strain>
        <strain evidence="4">ATCC 39006 / SC 11482</strain>
    </source>
</reference>
<evidence type="ECO:0000313" key="3">
    <source>
        <dbReference type="EMBL" id="AUH04075.1"/>
    </source>
</evidence>
<accession>A0A2I5T5B8</accession>
<dbReference type="KEGG" id="serq:CWC46_07925"/>
<reference evidence="2 5" key="3">
    <citation type="submission" date="2017-11" db="EMBL/GenBank/DDBJ databases">
        <title>Complete genome sequence of Serratia sp. ATCC 39006 LacA.</title>
        <authorList>
            <person name="Hampton H.G."/>
            <person name="Jackson S.A."/>
            <person name="Jauregui R."/>
            <person name="Poulter G.T.M."/>
            <person name="Salmond G.P.C."/>
            <person name="Fineran P.C."/>
        </authorList>
    </citation>
    <scope>NUCLEOTIDE SEQUENCE [LARGE SCALE GENOMIC DNA]</scope>
    <source>
        <strain evidence="2 5">ATCC 39006</strain>
    </source>
</reference>
<proteinExistence type="predicted"/>
<gene>
    <name evidence="2" type="ORF">CWC46_07925</name>
    <name evidence="3" type="ORF">Ser39006_007930</name>
</gene>
<name>A0A2I5T5B8_SERS3</name>
<evidence type="ECO:0000313" key="4">
    <source>
        <dbReference type="Proteomes" id="UP000017700"/>
    </source>
</evidence>
<organism evidence="3 4">
    <name type="scientific">Serratia sp. (strain ATCC 39006)</name>
    <name type="common">Prodigiosinella confusarubida</name>
    <dbReference type="NCBI Taxonomy" id="104623"/>
    <lineage>
        <taxon>Bacteria</taxon>
        <taxon>Pseudomonadati</taxon>
        <taxon>Pseudomonadota</taxon>
        <taxon>Gammaproteobacteria</taxon>
        <taxon>Enterobacterales</taxon>
        <taxon>Pectobacteriaceae</taxon>
        <taxon>Prodigiosinella</taxon>
    </lineage>
</organism>
<reference evidence="3" key="2">
    <citation type="submission" date="2013-09" db="EMBL/GenBank/DDBJ databases">
        <authorList>
            <person name="Wang G."/>
            <person name="Yang Y."/>
            <person name="Su Y."/>
        </authorList>
    </citation>
    <scope>NUCLEOTIDE SEQUENCE</scope>
    <source>
        <strain evidence="3">ATCC 39006</strain>
    </source>
</reference>
<dbReference type="OrthoDB" id="9929904at2"/>
<keyword evidence="1" id="KW-0732">Signal</keyword>
<evidence type="ECO:0000256" key="1">
    <source>
        <dbReference type="SAM" id="SignalP"/>
    </source>
</evidence>
<sequence length="154" mass="17237">MAKFIATAFLSFSVLFSTIALADPYVDKTGVLMNKQQLNQWRSPESAAPYFALNGRLFYMTIDDFASIIDNTYAQCDDLDAYTNRKGVTKACKDHVFSGIKEIIALSKDKTVSDQAWKIGTRYAWDSHNPVPGMNVWDFNGWAAGIRVAKSKGY</sequence>
<dbReference type="EMBL" id="CP025085">
    <property type="protein sequence ID" value="AUG99756.1"/>
    <property type="molecule type" value="Genomic_DNA"/>
</dbReference>
<dbReference type="Proteomes" id="UP000017700">
    <property type="component" value="Chromosome"/>
</dbReference>
<dbReference type="Proteomes" id="UP000233778">
    <property type="component" value="Chromosome"/>
</dbReference>
<reference evidence="3" key="4">
    <citation type="submission" date="2017-11" db="EMBL/GenBank/DDBJ databases">
        <title>Complete genome sequence of Serratia sp. ATCC 39006.</title>
        <authorList>
            <person name="Hampton H.G."/>
            <person name="Jackson S.A."/>
            <person name="Jauregui R."/>
            <person name="Poulter G.T.M."/>
            <person name="Salmond G.P.C."/>
            <person name="Fineran P.C."/>
        </authorList>
    </citation>
    <scope>NUCLEOTIDE SEQUENCE</scope>
    <source>
        <strain evidence="3">ATCC 39006</strain>
    </source>
</reference>
<dbReference type="RefSeq" id="WP_037382505.1">
    <property type="nucleotide sequence ID" value="NZ_CP025084.1"/>
</dbReference>
<keyword evidence="4" id="KW-1185">Reference proteome</keyword>
<evidence type="ECO:0000313" key="2">
    <source>
        <dbReference type="EMBL" id="AUG99756.1"/>
    </source>
</evidence>
<evidence type="ECO:0000313" key="5">
    <source>
        <dbReference type="Proteomes" id="UP000233778"/>
    </source>
</evidence>
<feature type="chain" id="PRO_5036041028" evidence="1">
    <location>
        <begin position="23"/>
        <end position="154"/>
    </location>
</feature>
<dbReference type="AlphaFoldDB" id="A0A2I5T5B8"/>
<feature type="signal peptide" evidence="1">
    <location>
        <begin position="1"/>
        <end position="22"/>
    </location>
</feature>
<dbReference type="EMBL" id="CP025084">
    <property type="protein sequence ID" value="AUH04075.1"/>
    <property type="molecule type" value="Genomic_DNA"/>
</dbReference>
<dbReference type="KEGG" id="sera:Ser39006_007930"/>
<protein>
    <submittedName>
        <fullName evidence="3">Uncharacterized protein</fullName>
    </submittedName>
</protein>